<dbReference type="Pfam" id="PF06325">
    <property type="entry name" value="PrmA"/>
    <property type="match status" value="1"/>
</dbReference>
<dbReference type="CDD" id="cd02440">
    <property type="entry name" value="AdoMet_MTases"/>
    <property type="match status" value="1"/>
</dbReference>
<accession>A0A9X1VVQ1</accession>
<dbReference type="GO" id="GO:0008276">
    <property type="term" value="F:protein methyltransferase activity"/>
    <property type="evidence" value="ECO:0007669"/>
    <property type="project" value="TreeGrafter"/>
</dbReference>
<evidence type="ECO:0000256" key="3">
    <source>
        <dbReference type="ARBA" id="ARBA00022691"/>
    </source>
</evidence>
<dbReference type="SUPFAM" id="SSF53335">
    <property type="entry name" value="S-adenosyl-L-methionine-dependent methyltransferases"/>
    <property type="match status" value="1"/>
</dbReference>
<keyword evidence="5" id="KW-1185">Reference proteome</keyword>
<proteinExistence type="predicted"/>
<dbReference type="GO" id="GO:0008757">
    <property type="term" value="F:S-adenosylmethionine-dependent methyltransferase activity"/>
    <property type="evidence" value="ECO:0007669"/>
    <property type="project" value="TreeGrafter"/>
</dbReference>
<dbReference type="GO" id="GO:0035657">
    <property type="term" value="C:eRF1 methyltransferase complex"/>
    <property type="evidence" value="ECO:0007669"/>
    <property type="project" value="TreeGrafter"/>
</dbReference>
<sequence length="227" mass="24114">MSDTESLFSPSEYTAALLLYVRKHAARVQSSRALDMGTGSGVMMATLLALGAQSALGVELEPLAVQATQKLLDQEGLLEKANLVQGDMWAACGDACFDLVVTNLPQFAAEHIEGDGRLASWSAGGADGRRCVDPFLTGLSRHLAPGGLAVMTHNVFLDIGKTQAMADALGLQARVAYCASAPLPAHKLASLSPPVLARFTGQGIHKMGNYWFVDFDLVEISWKPEKA</sequence>
<evidence type="ECO:0000313" key="4">
    <source>
        <dbReference type="EMBL" id="MCJ0764140.1"/>
    </source>
</evidence>
<evidence type="ECO:0000256" key="2">
    <source>
        <dbReference type="ARBA" id="ARBA00022679"/>
    </source>
</evidence>
<dbReference type="GO" id="GO:0032259">
    <property type="term" value="P:methylation"/>
    <property type="evidence" value="ECO:0007669"/>
    <property type="project" value="UniProtKB-KW"/>
</dbReference>
<keyword evidence="2" id="KW-0808">Transferase</keyword>
<dbReference type="PANTHER" id="PTHR45875:SF1">
    <property type="entry name" value="METHYLTRANSFERASE N6AMT1"/>
    <property type="match status" value="1"/>
</dbReference>
<dbReference type="InterPro" id="IPR029063">
    <property type="entry name" value="SAM-dependent_MTases_sf"/>
</dbReference>
<protein>
    <submittedName>
        <fullName evidence="4">50S ribosomal protein L11 methyltransferase</fullName>
    </submittedName>
</protein>
<dbReference type="AlphaFoldDB" id="A0A9X1VVQ1"/>
<keyword evidence="3" id="KW-0949">S-adenosyl-L-methionine</keyword>
<comment type="caution">
    <text evidence="4">The sequence shown here is derived from an EMBL/GenBank/DDBJ whole genome shotgun (WGS) entry which is preliminary data.</text>
</comment>
<dbReference type="Gene3D" id="3.40.50.150">
    <property type="entry name" value="Vaccinia Virus protein VP39"/>
    <property type="match status" value="1"/>
</dbReference>
<dbReference type="InterPro" id="IPR052190">
    <property type="entry name" value="Euk-Arch_PrmC-MTase"/>
</dbReference>
<evidence type="ECO:0000313" key="5">
    <source>
        <dbReference type="Proteomes" id="UP001139447"/>
    </source>
</evidence>
<name>A0A9X1VVQ1_9BURK</name>
<keyword evidence="4" id="KW-0689">Ribosomal protein</keyword>
<gene>
    <name evidence="4" type="ORF">MMF98_13065</name>
</gene>
<evidence type="ECO:0000256" key="1">
    <source>
        <dbReference type="ARBA" id="ARBA00022603"/>
    </source>
</evidence>
<keyword evidence="4" id="KW-0687">Ribonucleoprotein</keyword>
<reference evidence="4" key="1">
    <citation type="submission" date="2022-03" db="EMBL/GenBank/DDBJ databases">
        <authorList>
            <person name="Woo C.Y."/>
        </authorList>
    </citation>
    <scope>NUCLEOTIDE SEQUENCE</scope>
    <source>
        <strain evidence="4">CYS-02</strain>
    </source>
</reference>
<organism evidence="4 5">
    <name type="scientific">Variovorax terrae</name>
    <dbReference type="NCBI Taxonomy" id="2923278"/>
    <lineage>
        <taxon>Bacteria</taxon>
        <taxon>Pseudomonadati</taxon>
        <taxon>Pseudomonadota</taxon>
        <taxon>Betaproteobacteria</taxon>
        <taxon>Burkholderiales</taxon>
        <taxon>Comamonadaceae</taxon>
        <taxon>Variovorax</taxon>
    </lineage>
</organism>
<dbReference type="RefSeq" id="WP_243306707.1">
    <property type="nucleotide sequence ID" value="NZ_JALGBI010000001.1"/>
</dbReference>
<dbReference type="PANTHER" id="PTHR45875">
    <property type="entry name" value="METHYLTRANSFERASE N6AMT1"/>
    <property type="match status" value="1"/>
</dbReference>
<dbReference type="GO" id="GO:0005840">
    <property type="term" value="C:ribosome"/>
    <property type="evidence" value="ECO:0007669"/>
    <property type="project" value="UniProtKB-KW"/>
</dbReference>
<keyword evidence="1 4" id="KW-0489">Methyltransferase</keyword>
<dbReference type="Proteomes" id="UP001139447">
    <property type="component" value="Unassembled WGS sequence"/>
</dbReference>
<dbReference type="EMBL" id="JALGBI010000001">
    <property type="protein sequence ID" value="MCJ0764140.1"/>
    <property type="molecule type" value="Genomic_DNA"/>
</dbReference>